<organism evidence="1 2">
    <name type="scientific">Eretmocerus hayati</name>
    <dbReference type="NCBI Taxonomy" id="131215"/>
    <lineage>
        <taxon>Eukaryota</taxon>
        <taxon>Metazoa</taxon>
        <taxon>Ecdysozoa</taxon>
        <taxon>Arthropoda</taxon>
        <taxon>Hexapoda</taxon>
        <taxon>Insecta</taxon>
        <taxon>Pterygota</taxon>
        <taxon>Neoptera</taxon>
        <taxon>Endopterygota</taxon>
        <taxon>Hymenoptera</taxon>
        <taxon>Apocrita</taxon>
        <taxon>Proctotrupomorpha</taxon>
        <taxon>Chalcidoidea</taxon>
        <taxon>Aphelinidae</taxon>
        <taxon>Aphelininae</taxon>
        <taxon>Eretmocerus</taxon>
    </lineage>
</organism>
<name>A0ACC2NLN3_9HYME</name>
<accession>A0ACC2NLN3</accession>
<proteinExistence type="predicted"/>
<dbReference type="EMBL" id="CM056743">
    <property type="protein sequence ID" value="KAJ8671803.1"/>
    <property type="molecule type" value="Genomic_DNA"/>
</dbReference>
<dbReference type="Proteomes" id="UP001239111">
    <property type="component" value="Chromosome 3"/>
</dbReference>
<comment type="caution">
    <text evidence="1">The sequence shown here is derived from an EMBL/GenBank/DDBJ whole genome shotgun (WGS) entry which is preliminary data.</text>
</comment>
<evidence type="ECO:0000313" key="2">
    <source>
        <dbReference type="Proteomes" id="UP001239111"/>
    </source>
</evidence>
<reference evidence="1" key="1">
    <citation type="submission" date="2023-04" db="EMBL/GenBank/DDBJ databases">
        <title>A chromosome-level genome assembly of the parasitoid wasp Eretmocerus hayati.</title>
        <authorList>
            <person name="Zhong Y."/>
            <person name="Liu S."/>
            <person name="Liu Y."/>
        </authorList>
    </citation>
    <scope>NUCLEOTIDE SEQUENCE</scope>
    <source>
        <strain evidence="1">ZJU_SS_LIU_2023</strain>
    </source>
</reference>
<gene>
    <name evidence="1" type="ORF">QAD02_003062</name>
</gene>
<evidence type="ECO:0000313" key="1">
    <source>
        <dbReference type="EMBL" id="KAJ8671803.1"/>
    </source>
</evidence>
<keyword evidence="2" id="KW-1185">Reference proteome</keyword>
<protein>
    <submittedName>
        <fullName evidence="1">Uncharacterized protein</fullName>
    </submittedName>
</protein>
<sequence length="129" mass="15020">MPKTGCFSGDLTNELEAYGPDSYIKKFSSGGPKFYAYVVCKSDGEEVEVCKVEGITLNYETKELINYNWLRSYIQGEVDSPLIIEYDGMRRTEFHDVVTRRESKTCKPIYTKRWFVNNELSYPYGYKTE</sequence>